<organism evidence="1 2">
    <name type="scientific">Etheostoma spectabile</name>
    <name type="common">orangethroat darter</name>
    <dbReference type="NCBI Taxonomy" id="54343"/>
    <lineage>
        <taxon>Eukaryota</taxon>
        <taxon>Metazoa</taxon>
        <taxon>Chordata</taxon>
        <taxon>Craniata</taxon>
        <taxon>Vertebrata</taxon>
        <taxon>Euteleostomi</taxon>
        <taxon>Actinopterygii</taxon>
        <taxon>Neopterygii</taxon>
        <taxon>Teleostei</taxon>
        <taxon>Neoteleostei</taxon>
        <taxon>Acanthomorphata</taxon>
        <taxon>Eupercaria</taxon>
        <taxon>Perciformes</taxon>
        <taxon>Percoidei</taxon>
        <taxon>Percidae</taxon>
        <taxon>Etheostomatinae</taxon>
        <taxon>Etheostoma</taxon>
    </lineage>
</organism>
<proteinExistence type="predicted"/>
<reference evidence="1 2" key="1">
    <citation type="submission" date="2019-08" db="EMBL/GenBank/DDBJ databases">
        <title>A chromosome-level genome assembly, high-density linkage maps, and genome scans reveal the genomic architecture of hybrid incompatibilities underlying speciation via character displacement in darters (Percidae: Etheostominae).</title>
        <authorList>
            <person name="Moran R.L."/>
            <person name="Catchen J.M."/>
            <person name="Fuller R.C."/>
        </authorList>
    </citation>
    <scope>NUCLEOTIDE SEQUENCE [LARGE SCALE GENOMIC DNA]</scope>
    <source>
        <strain evidence="1">EspeVRDwgs_2016</strain>
        <tissue evidence="1">Muscle</tissue>
    </source>
</reference>
<name>A0A5J5DGZ3_9PERO</name>
<evidence type="ECO:0000313" key="2">
    <source>
        <dbReference type="Proteomes" id="UP000327493"/>
    </source>
</evidence>
<sequence>MDYLCKASNYTVKYQCELNSIPEAPSLILTCQQHVSQDWALHGRPQEGLRVPLKEVALCSVIGGNDASPVLVRRTWWAFSFTQQEPSGGSLMARKATGDLRGLIGLHNADEISILVVGFKSVKHACSDKHHTTGIISPAPSVRKMSCHKRRELAAMVEEI</sequence>
<gene>
    <name evidence="1" type="ORF">FQN60_018101</name>
</gene>
<protein>
    <submittedName>
        <fullName evidence="1">Uncharacterized protein</fullName>
    </submittedName>
</protein>
<evidence type="ECO:0000313" key="1">
    <source>
        <dbReference type="EMBL" id="KAA8592646.1"/>
    </source>
</evidence>
<dbReference type="AlphaFoldDB" id="A0A5J5DGZ3"/>
<comment type="caution">
    <text evidence="1">The sequence shown here is derived from an EMBL/GenBank/DDBJ whole genome shotgun (WGS) entry which is preliminary data.</text>
</comment>
<dbReference type="EMBL" id="VOFY01000005">
    <property type="protein sequence ID" value="KAA8592646.1"/>
    <property type="molecule type" value="Genomic_DNA"/>
</dbReference>
<keyword evidence="2" id="KW-1185">Reference proteome</keyword>
<accession>A0A5J5DGZ3</accession>
<dbReference type="Proteomes" id="UP000327493">
    <property type="component" value="Chromosome 5"/>
</dbReference>